<protein>
    <submittedName>
        <fullName evidence="1">Uncharacterized protein</fullName>
    </submittedName>
</protein>
<dbReference type="RefSeq" id="WP_137268707.1">
    <property type="nucleotide sequence ID" value="NZ_QGAC01000002.1"/>
</dbReference>
<dbReference type="AlphaFoldDB" id="A0A4U3FLC2"/>
<evidence type="ECO:0000313" key="1">
    <source>
        <dbReference type="EMBL" id="TKJ94574.1"/>
    </source>
</evidence>
<sequence>MEQLQRLAETIAETYIRDRIREHGNSQFTHNGKTGEVRSELLASGLVDNCVYAARNSGKADYEREAYSMLMEMISLDGREYQVTNHGLNVIDNMHRTALAKTAPRASH</sequence>
<comment type="caution">
    <text evidence="1">The sequence shown here is derived from an EMBL/GenBank/DDBJ whole genome shotgun (WGS) entry which is preliminary data.</text>
</comment>
<gene>
    <name evidence="1" type="ORF">EpCFBP13511_03240</name>
</gene>
<dbReference type="OrthoDB" id="6630971at2"/>
<dbReference type="Proteomes" id="UP000306393">
    <property type="component" value="Unassembled WGS sequence"/>
</dbReference>
<accession>A0A4U3FLC2</accession>
<evidence type="ECO:0000313" key="2">
    <source>
        <dbReference type="Proteomes" id="UP000306393"/>
    </source>
</evidence>
<dbReference type="EMBL" id="QGAC01000002">
    <property type="protein sequence ID" value="TKJ94574.1"/>
    <property type="molecule type" value="Genomic_DNA"/>
</dbReference>
<reference evidence="1 2" key="1">
    <citation type="journal article" date="2019" name="Sci. Rep.">
        <title>Differences in resource use lead to coexistence of seed-transmitted microbial populations.</title>
        <authorList>
            <person name="Torres-Cortes G."/>
            <person name="Garcia B.J."/>
            <person name="Compant S."/>
            <person name="Rezki S."/>
            <person name="Jones P."/>
            <person name="Preveaux A."/>
            <person name="Briand M."/>
            <person name="Roulet A."/>
            <person name="Bouchez O."/>
            <person name="Jacobson D."/>
            <person name="Barret M."/>
        </authorList>
    </citation>
    <scope>NUCLEOTIDE SEQUENCE [LARGE SCALE GENOMIC DNA]</scope>
    <source>
        <strain evidence="1 2">CFBP13511</strain>
    </source>
</reference>
<name>A0A4U3FLC2_9GAMM</name>
<organism evidence="1 2">
    <name type="scientific">Erwinia persicina</name>
    <dbReference type="NCBI Taxonomy" id="55211"/>
    <lineage>
        <taxon>Bacteria</taxon>
        <taxon>Pseudomonadati</taxon>
        <taxon>Pseudomonadota</taxon>
        <taxon>Gammaproteobacteria</taxon>
        <taxon>Enterobacterales</taxon>
        <taxon>Erwiniaceae</taxon>
        <taxon>Erwinia</taxon>
    </lineage>
</organism>
<proteinExistence type="predicted"/>